<organism evidence="3 4">
    <name type="scientific">Paenibacillus brevis</name>
    <dbReference type="NCBI Taxonomy" id="2841508"/>
    <lineage>
        <taxon>Bacteria</taxon>
        <taxon>Bacillati</taxon>
        <taxon>Bacillota</taxon>
        <taxon>Bacilli</taxon>
        <taxon>Bacillales</taxon>
        <taxon>Paenibacillaceae</taxon>
        <taxon>Paenibacillus</taxon>
    </lineage>
</organism>
<dbReference type="Pfam" id="PF01547">
    <property type="entry name" value="SBP_bac_1"/>
    <property type="match status" value="1"/>
</dbReference>
<keyword evidence="4" id="KW-1185">Reference proteome</keyword>
<evidence type="ECO:0000313" key="4">
    <source>
        <dbReference type="Proteomes" id="UP000743001"/>
    </source>
</evidence>
<dbReference type="EMBL" id="JAHLQJ010000005">
    <property type="protein sequence ID" value="MBU5671664.1"/>
    <property type="molecule type" value="Genomic_DNA"/>
</dbReference>
<name>A0ABS6FN64_9BACL</name>
<dbReference type="PROSITE" id="PS51257">
    <property type="entry name" value="PROKAR_LIPOPROTEIN"/>
    <property type="match status" value="1"/>
</dbReference>
<comment type="caution">
    <text evidence="3">The sequence shown here is derived from an EMBL/GenBank/DDBJ whole genome shotgun (WGS) entry which is preliminary data.</text>
</comment>
<evidence type="ECO:0000313" key="3">
    <source>
        <dbReference type="EMBL" id="MBU5671664.1"/>
    </source>
</evidence>
<keyword evidence="2" id="KW-0732">Signal</keyword>
<feature type="signal peptide" evidence="2">
    <location>
        <begin position="1"/>
        <end position="21"/>
    </location>
</feature>
<reference evidence="3 4" key="1">
    <citation type="submission" date="2021-06" db="EMBL/GenBank/DDBJ databases">
        <authorList>
            <person name="Sun Q."/>
            <person name="Li D."/>
        </authorList>
    </citation>
    <scope>NUCLEOTIDE SEQUENCE [LARGE SCALE GENOMIC DNA]</scope>
    <source>
        <strain evidence="3 4">MSJ-6</strain>
    </source>
</reference>
<evidence type="ECO:0000256" key="2">
    <source>
        <dbReference type="SAM" id="SignalP"/>
    </source>
</evidence>
<feature type="region of interest" description="Disordered" evidence="1">
    <location>
        <begin position="32"/>
        <end position="53"/>
    </location>
</feature>
<evidence type="ECO:0000256" key="1">
    <source>
        <dbReference type="SAM" id="MobiDB-lite"/>
    </source>
</evidence>
<proteinExistence type="predicted"/>
<accession>A0ABS6FN64</accession>
<dbReference type="CDD" id="cd14748">
    <property type="entry name" value="PBP2_UgpB"/>
    <property type="match status" value="1"/>
</dbReference>
<dbReference type="InterPro" id="IPR050490">
    <property type="entry name" value="Bact_solute-bd_prot1"/>
</dbReference>
<dbReference type="Proteomes" id="UP000743001">
    <property type="component" value="Unassembled WGS sequence"/>
</dbReference>
<dbReference type="PANTHER" id="PTHR43649">
    <property type="entry name" value="ARABINOSE-BINDING PROTEIN-RELATED"/>
    <property type="match status" value="1"/>
</dbReference>
<protein>
    <submittedName>
        <fullName evidence="3">ABC transporter substrate-binding protein</fullName>
    </submittedName>
</protein>
<gene>
    <name evidence="3" type="ORF">KQJ23_07430</name>
</gene>
<dbReference type="RefSeq" id="WP_216478229.1">
    <property type="nucleotide sequence ID" value="NZ_JAHLQJ010000005.1"/>
</dbReference>
<feature type="chain" id="PRO_5046818294" evidence="2">
    <location>
        <begin position="22"/>
        <end position="448"/>
    </location>
</feature>
<sequence>MKKSLGILVTFVLLFSMILSACGNGSNGNAGNGGSSTNDGAAENNNGSVTSEGEEKVTLSFWTLFSGGDGDNMQAMIDAFNKEHPNIQVKNTKLEWGEYYTKLITAVGNGNGPDIGISHTSRLPDLIDQGVVSELDGVADEAGVDWSTFNQNILAATIMDGTHYAVPIDTHPFIMYYNKKLLNEAGLLDEQGKPVLEQSADGFVAFLTTLKEKLPQKVTPFALSNTNDDPFRLWWALYSQLGGNDVVSDDLTAAQIDTDKAVQAAQYIQDLFHKHKVIKVNDPDFYKNFQSGTAAIMMTGVWATGTWESTEDLEFGAMPIPKVFDQEATWGDSHTVILPITKKEDPAKRKAAITFANWLADNGQVWAKAGHIPSKPSVFEKQEFKDLPYRSDYVSVASTVKFSKPSTKNWQIRDLAMFKFLNEVWANKMTPADGISKMEAEVQKVLSE</sequence>
<dbReference type="InterPro" id="IPR006059">
    <property type="entry name" value="SBP"/>
</dbReference>
<dbReference type="PANTHER" id="PTHR43649:SF14">
    <property type="entry name" value="BLR3389 PROTEIN"/>
    <property type="match status" value="1"/>
</dbReference>